<dbReference type="InterPro" id="IPR008707">
    <property type="entry name" value="B-propeller_PilY1"/>
</dbReference>
<dbReference type="PATRIC" id="fig|187330.3.peg.2873"/>
<keyword evidence="1" id="KW-0479">Metal-binding</keyword>
<name>A0A0N0M1J6_9GAMM</name>
<feature type="domain" description="VWFA" evidence="4">
    <location>
        <begin position="42"/>
        <end position="306"/>
    </location>
</feature>
<evidence type="ECO:0000256" key="2">
    <source>
        <dbReference type="ARBA" id="ARBA00022837"/>
    </source>
</evidence>
<evidence type="ECO:0000313" key="6">
    <source>
        <dbReference type="Proteomes" id="UP000037848"/>
    </source>
</evidence>
<dbReference type="Proteomes" id="UP000037848">
    <property type="component" value="Unassembled WGS sequence"/>
</dbReference>
<dbReference type="PROSITE" id="PS50234">
    <property type="entry name" value="VWFA"/>
    <property type="match status" value="1"/>
</dbReference>
<feature type="chain" id="PRO_5005855226" evidence="3">
    <location>
        <begin position="25"/>
        <end position="1035"/>
    </location>
</feature>
<dbReference type="Gene3D" id="3.40.50.410">
    <property type="entry name" value="von Willebrand factor, type A domain"/>
    <property type="match status" value="1"/>
</dbReference>
<dbReference type="RefSeq" id="WP_054453317.1">
    <property type="nucleotide sequence ID" value="NZ_LHPH01000004.1"/>
</dbReference>
<evidence type="ECO:0000256" key="3">
    <source>
        <dbReference type="SAM" id="SignalP"/>
    </source>
</evidence>
<protein>
    <submittedName>
        <fullName evidence="5">Pilin biogenesis protein</fullName>
    </submittedName>
</protein>
<dbReference type="AlphaFoldDB" id="A0A0N0M1J6"/>
<sequence length="1035" mass="113009">MKTHKFVRFSLLSLALAVCYQAKAEDIELYVNHNVKTTEKPRVVVVFDTSGSMAFSTRTGRDCGYYRGWTLCNDSRLGVAKDAIRSLVNDNDDIEFGLMRFNGSSGGYVMAGLGATKTKLVDQINSLPADGATPLTETLWEAYLYLTGQQRAYGRSVGARDRTVDVGNRYRSPFLPVSGVPERCDNSVNVILMTDGDPSNDNGADTVIYNLHRSTFGSNPSKISNSYLSALAKSIHGTKDTKVDLYPGTPLIHDEGRVFAIGFGSGMSSAGKTLLAEAAKDGGGQYLHANTAEQLSDALKKTITRIREVNDTFSAPAVATNNADQTRSRESIYYAMFYPESGARWRGNLKKLKVSGANIVDSEDIQALNSDGLIDKNARTFWLPENEGADGNTVQQGGVNLKLSMLAERKLFTDAGTGGLIDFNYTDVANALGGVNNLLKLAGGNLLELPDIISWSKGVDVNDENDNGSIIDQRTDIFGDPLHSKPVAIDYGNDDIRILIGTNAGYLHMFKDSGDTVSESWAFIPTSLYKIMKPLRDNQADTKVYGFDGPISIYFDDKNKDGIVNGSDRVWAFTGMRRGGNQYYAFDISIPDKPKLMWGGPITGSSGDFNELGQTWSKAQVAFVNLNGYKNKPMLIFGAGYDTNKDNAIRSNDSKGRGIFIVDAQTGKKVWSLESGNGFQGQHSIASDITTMDSDYDGYIDRLYATDTGGNVWRVDMPSDNPTDAKNPWTHFKLAELGSNNAAQDRRFFYKPMVARTMFSKVTKDLVSGVTTRKDTPFDAVLIGSGNRSKPTSTSEQDQLFMIRDENTVTRSFKTKIPPTIEVGDLMKMNDDPFGNSLDNVEKFVELEAELANSYKGWRYALPSAGEKSLAAATVIGGIAYFTSYTPASKTSTVNQCSLSGGSGHVYAFHLHYGTKAYSNLKYQTGNDVPDTPQIFFGSGASCADSDSNGKCDDTGEDVEEVSKFQTIGPSIKNPEKYGVTNPFVPKEITGPGLNLDTSGKIKLFSDELPVGFGFKTRQTFIYKREDNDEASNDN</sequence>
<dbReference type="GO" id="GO:0046872">
    <property type="term" value="F:metal ion binding"/>
    <property type="evidence" value="ECO:0007669"/>
    <property type="project" value="UniProtKB-KW"/>
</dbReference>
<keyword evidence="2" id="KW-0106">Calcium</keyword>
<gene>
    <name evidence="5" type="ORF">ADS77_05505</name>
</gene>
<dbReference type="SUPFAM" id="SSF53300">
    <property type="entry name" value="vWA-like"/>
    <property type="match status" value="1"/>
</dbReference>
<dbReference type="InterPro" id="IPR036465">
    <property type="entry name" value="vWFA_dom_sf"/>
</dbReference>
<organism evidence="5 6">
    <name type="scientific">Pseudoalteromonas porphyrae</name>
    <dbReference type="NCBI Taxonomy" id="187330"/>
    <lineage>
        <taxon>Bacteria</taxon>
        <taxon>Pseudomonadati</taxon>
        <taxon>Pseudomonadota</taxon>
        <taxon>Gammaproteobacteria</taxon>
        <taxon>Alteromonadales</taxon>
        <taxon>Pseudoalteromonadaceae</taxon>
        <taxon>Pseudoalteromonas</taxon>
    </lineage>
</organism>
<dbReference type="Pfam" id="PF05567">
    <property type="entry name" value="T4P_PilY1"/>
    <property type="match status" value="1"/>
</dbReference>
<dbReference type="STRING" id="187330.AMS58_11295"/>
<evidence type="ECO:0000259" key="4">
    <source>
        <dbReference type="PROSITE" id="PS50234"/>
    </source>
</evidence>
<keyword evidence="3" id="KW-0732">Signal</keyword>
<keyword evidence="6" id="KW-1185">Reference proteome</keyword>
<dbReference type="Pfam" id="PF13519">
    <property type="entry name" value="VWA_2"/>
    <property type="match status" value="1"/>
</dbReference>
<proteinExistence type="predicted"/>
<evidence type="ECO:0000256" key="1">
    <source>
        <dbReference type="ARBA" id="ARBA00022723"/>
    </source>
</evidence>
<evidence type="ECO:0000313" key="5">
    <source>
        <dbReference type="EMBL" id="KPH64719.1"/>
    </source>
</evidence>
<dbReference type="OrthoDB" id="7156875at2"/>
<comment type="caution">
    <text evidence="5">The sequence shown here is derived from an EMBL/GenBank/DDBJ whole genome shotgun (WGS) entry which is preliminary data.</text>
</comment>
<dbReference type="InterPro" id="IPR002035">
    <property type="entry name" value="VWF_A"/>
</dbReference>
<reference evidence="5 6" key="1">
    <citation type="submission" date="2015-08" db="EMBL/GenBank/DDBJ databases">
        <title>Draft Genome Sequence of Pseudoalteromonas porphyrae UCD-SED14.</title>
        <authorList>
            <person name="Coil D.A."/>
            <person name="Jospin G."/>
            <person name="Lee R.D."/>
            <person name="Eisen J.A."/>
        </authorList>
    </citation>
    <scope>NUCLEOTIDE SEQUENCE [LARGE SCALE GENOMIC DNA]</scope>
    <source>
        <strain evidence="5 6">UCD-SED14</strain>
    </source>
</reference>
<dbReference type="EMBL" id="LHPH01000004">
    <property type="protein sequence ID" value="KPH64719.1"/>
    <property type="molecule type" value="Genomic_DNA"/>
</dbReference>
<accession>A0A0N0M1J6</accession>
<feature type="signal peptide" evidence="3">
    <location>
        <begin position="1"/>
        <end position="24"/>
    </location>
</feature>